<evidence type="ECO:0000313" key="17">
    <source>
        <dbReference type="Proteomes" id="UP001374579"/>
    </source>
</evidence>
<feature type="chain" id="PRO_5043021368" description="alpha-amylase" evidence="13">
    <location>
        <begin position="18"/>
        <end position="499"/>
    </location>
</feature>
<feature type="signal peptide" evidence="13">
    <location>
        <begin position="1"/>
        <end position="17"/>
    </location>
</feature>
<dbReference type="EC" id="3.2.1.1" evidence="5"/>
<dbReference type="PANTHER" id="PTHR43447">
    <property type="entry name" value="ALPHA-AMYLASE"/>
    <property type="match status" value="1"/>
</dbReference>
<dbReference type="InterPro" id="IPR013780">
    <property type="entry name" value="Glyco_hydro_b"/>
</dbReference>
<dbReference type="CDD" id="cd11317">
    <property type="entry name" value="AmyAc_bac_euk_AmyA"/>
    <property type="match status" value="1"/>
</dbReference>
<evidence type="ECO:0000313" key="16">
    <source>
        <dbReference type="EMBL" id="KAK7091849.1"/>
    </source>
</evidence>
<evidence type="ECO:0000256" key="9">
    <source>
        <dbReference type="ARBA" id="ARBA00023214"/>
    </source>
</evidence>
<dbReference type="InterPro" id="IPR017853">
    <property type="entry name" value="GH"/>
</dbReference>
<keyword evidence="10" id="KW-0119">Carbohydrate metabolism</keyword>
<evidence type="ECO:0000259" key="15">
    <source>
        <dbReference type="SMART" id="SM00642"/>
    </source>
</evidence>
<feature type="domain" description="Glycosyl hydrolase family 13 catalytic" evidence="15">
    <location>
        <begin position="30"/>
        <end position="392"/>
    </location>
</feature>
<keyword evidence="11" id="KW-0326">Glycosidase</keyword>
<evidence type="ECO:0000256" key="3">
    <source>
        <dbReference type="ARBA" id="ARBA00001923"/>
    </source>
</evidence>
<dbReference type="SUPFAM" id="SSF51011">
    <property type="entry name" value="Glycosyl hydrolase domain"/>
    <property type="match status" value="1"/>
</dbReference>
<dbReference type="InterPro" id="IPR006046">
    <property type="entry name" value="Alpha_amylase"/>
</dbReference>
<comment type="caution">
    <text evidence="16">The sequence shown here is derived from an EMBL/GenBank/DDBJ whole genome shotgun (WGS) entry which is preliminary data.</text>
</comment>
<keyword evidence="17" id="KW-1185">Reference proteome</keyword>
<dbReference type="InterPro" id="IPR031319">
    <property type="entry name" value="A-amylase_C"/>
</dbReference>
<proteinExistence type="inferred from homology"/>
<evidence type="ECO:0000259" key="14">
    <source>
        <dbReference type="SMART" id="SM00632"/>
    </source>
</evidence>
<comment type="cofactor">
    <cofactor evidence="2">
        <name>Ca(2+)</name>
        <dbReference type="ChEBI" id="CHEBI:29108"/>
    </cofactor>
</comment>
<keyword evidence="6" id="KW-0479">Metal-binding</keyword>
<name>A0AAN9G1U5_9CAEN</name>
<dbReference type="PROSITE" id="PS51257">
    <property type="entry name" value="PROKAR_LIPOPROTEIN"/>
    <property type="match status" value="1"/>
</dbReference>
<reference evidence="16 17" key="1">
    <citation type="submission" date="2024-02" db="EMBL/GenBank/DDBJ databases">
        <title>Chromosome-scale genome assembly of the rough periwinkle Littorina saxatilis.</title>
        <authorList>
            <person name="De Jode A."/>
            <person name="Faria R."/>
            <person name="Formenti G."/>
            <person name="Sims Y."/>
            <person name="Smith T.P."/>
            <person name="Tracey A."/>
            <person name="Wood J.M.D."/>
            <person name="Zagrodzka Z.B."/>
            <person name="Johannesson K."/>
            <person name="Butlin R.K."/>
            <person name="Leder E.H."/>
        </authorList>
    </citation>
    <scope>NUCLEOTIDE SEQUENCE [LARGE SCALE GENOMIC DNA]</scope>
    <source>
        <strain evidence="16">Snail1</strain>
        <tissue evidence="16">Muscle</tissue>
    </source>
</reference>
<evidence type="ECO:0000256" key="2">
    <source>
        <dbReference type="ARBA" id="ARBA00001913"/>
    </source>
</evidence>
<dbReference type="SMART" id="SM00632">
    <property type="entry name" value="Aamy_C"/>
    <property type="match status" value="1"/>
</dbReference>
<dbReference type="InterPro" id="IPR006048">
    <property type="entry name" value="A-amylase/branching_C"/>
</dbReference>
<comment type="similarity">
    <text evidence="4 12">Belongs to the glycosyl hydrolase 13 family.</text>
</comment>
<comment type="cofactor">
    <cofactor evidence="3">
        <name>chloride</name>
        <dbReference type="ChEBI" id="CHEBI:17996"/>
    </cofactor>
</comment>
<evidence type="ECO:0000256" key="4">
    <source>
        <dbReference type="ARBA" id="ARBA00008061"/>
    </source>
</evidence>
<keyword evidence="13" id="KW-0732">Signal</keyword>
<dbReference type="GO" id="GO:0046872">
    <property type="term" value="F:metal ion binding"/>
    <property type="evidence" value="ECO:0007669"/>
    <property type="project" value="UniProtKB-KW"/>
</dbReference>
<feature type="domain" description="Alpha-amylase C-terminal" evidence="14">
    <location>
        <begin position="401"/>
        <end position="490"/>
    </location>
</feature>
<evidence type="ECO:0000256" key="13">
    <source>
        <dbReference type="SAM" id="SignalP"/>
    </source>
</evidence>
<accession>A0AAN9G1U5</accession>
<gene>
    <name evidence="16" type="ORF">V1264_009477</name>
</gene>
<organism evidence="16 17">
    <name type="scientific">Littorina saxatilis</name>
    <dbReference type="NCBI Taxonomy" id="31220"/>
    <lineage>
        <taxon>Eukaryota</taxon>
        <taxon>Metazoa</taxon>
        <taxon>Spiralia</taxon>
        <taxon>Lophotrochozoa</taxon>
        <taxon>Mollusca</taxon>
        <taxon>Gastropoda</taxon>
        <taxon>Caenogastropoda</taxon>
        <taxon>Littorinimorpha</taxon>
        <taxon>Littorinoidea</taxon>
        <taxon>Littorinidae</taxon>
        <taxon>Littorina</taxon>
    </lineage>
</organism>
<dbReference type="Proteomes" id="UP001374579">
    <property type="component" value="Unassembled WGS sequence"/>
</dbReference>
<dbReference type="PRINTS" id="PR00110">
    <property type="entry name" value="ALPHAAMYLASE"/>
</dbReference>
<dbReference type="SUPFAM" id="SSF51445">
    <property type="entry name" value="(Trans)glycosidases"/>
    <property type="match status" value="1"/>
</dbReference>
<dbReference type="GO" id="GO:0005975">
    <property type="term" value="P:carbohydrate metabolic process"/>
    <property type="evidence" value="ECO:0007669"/>
    <property type="project" value="InterPro"/>
</dbReference>
<dbReference type="AlphaFoldDB" id="A0AAN9G1U5"/>
<evidence type="ECO:0000256" key="6">
    <source>
        <dbReference type="ARBA" id="ARBA00022723"/>
    </source>
</evidence>
<dbReference type="EMBL" id="JBAMIC010000022">
    <property type="protein sequence ID" value="KAK7091849.1"/>
    <property type="molecule type" value="Genomic_DNA"/>
</dbReference>
<evidence type="ECO:0000256" key="7">
    <source>
        <dbReference type="ARBA" id="ARBA00022801"/>
    </source>
</evidence>
<protein>
    <recommendedName>
        <fullName evidence="5">alpha-amylase</fullName>
        <ecNumber evidence="5">3.2.1.1</ecNumber>
    </recommendedName>
</protein>
<evidence type="ECO:0000256" key="10">
    <source>
        <dbReference type="ARBA" id="ARBA00023277"/>
    </source>
</evidence>
<keyword evidence="9" id="KW-0868">Chloride</keyword>
<dbReference type="Pfam" id="PF02806">
    <property type="entry name" value="Alpha-amylase_C"/>
    <property type="match status" value="1"/>
</dbReference>
<keyword evidence="8" id="KW-0106">Calcium</keyword>
<dbReference type="GO" id="GO:0004556">
    <property type="term" value="F:alpha-amylase activity"/>
    <property type="evidence" value="ECO:0007669"/>
    <property type="project" value="UniProtKB-EC"/>
</dbReference>
<evidence type="ECO:0000256" key="5">
    <source>
        <dbReference type="ARBA" id="ARBA00012595"/>
    </source>
</evidence>
<evidence type="ECO:0000256" key="8">
    <source>
        <dbReference type="ARBA" id="ARBA00022837"/>
    </source>
</evidence>
<dbReference type="Gene3D" id="2.60.40.1180">
    <property type="entry name" value="Golgi alpha-mannosidase II"/>
    <property type="match status" value="1"/>
</dbReference>
<keyword evidence="7" id="KW-0378">Hydrolase</keyword>
<evidence type="ECO:0000256" key="1">
    <source>
        <dbReference type="ARBA" id="ARBA00000548"/>
    </source>
</evidence>
<dbReference type="Gene3D" id="3.20.20.80">
    <property type="entry name" value="Glycosidases"/>
    <property type="match status" value="1"/>
</dbReference>
<evidence type="ECO:0000256" key="12">
    <source>
        <dbReference type="RuleBase" id="RU003615"/>
    </source>
</evidence>
<comment type="catalytic activity">
    <reaction evidence="1">
        <text>Endohydrolysis of (1-&gt;4)-alpha-D-glucosidic linkages in polysaccharides containing three or more (1-&gt;4)-alpha-linked D-glucose units.</text>
        <dbReference type="EC" id="3.2.1.1"/>
    </reaction>
</comment>
<sequence>MFLRWLVVVLCCSSASCSDWSELHCVTGRTTLVQLFEWRWADVARECEDFLGPKGFCGVQISPPSENAVVTGRPWTERYQPISYKLSTRSGNETQFQDMVERCNNVNVRIYADVAINNMASGAGKGTGTGGTSWDGTLNDFPGVPFGNSDVNTACTSTIQSNYDAQGVRKCRLDGKVDLHQGKDYVRDKIAEYLNKLLGIGVAGFRVDATRNMWPGDLTAIFGRLQNLNSTVFGSGKKPFLYQDIRDDQTVGDGEYLTTGRITKYLYGVKLNEVFRKQNALKWLETFGKSWGIGESTDVVVFISNHDSQRNDGNVLTYKDSRLYKMATAFMLAWPHGVPIITSSYNFTEVNQGPPSTNEEIDPVTITPDGRCAGGWVCEHRWPQVYSMVAFRNIAGSEPVENWTVTSEYQVSFSRGNKTFIAINLESFDFKATVQTGLSAGWYCDVMSGYLGNDGKCTGTTVKVRHDGTADISICGRNQNPVVAIHTGQQIGSAVRTLG</sequence>
<dbReference type="SMART" id="SM00642">
    <property type="entry name" value="Aamy"/>
    <property type="match status" value="1"/>
</dbReference>
<evidence type="ECO:0000256" key="11">
    <source>
        <dbReference type="ARBA" id="ARBA00023295"/>
    </source>
</evidence>
<dbReference type="InterPro" id="IPR006047">
    <property type="entry name" value="GH13_cat_dom"/>
</dbReference>